<evidence type="ECO:0000313" key="3">
    <source>
        <dbReference type="Proteomes" id="UP000679335"/>
    </source>
</evidence>
<organism evidence="2 3">
    <name type="scientific">Cellulomonas dongxiuzhuiae</name>
    <dbReference type="NCBI Taxonomy" id="2819979"/>
    <lineage>
        <taxon>Bacteria</taxon>
        <taxon>Bacillati</taxon>
        <taxon>Actinomycetota</taxon>
        <taxon>Actinomycetes</taxon>
        <taxon>Micrococcales</taxon>
        <taxon>Cellulomonadaceae</taxon>
        <taxon>Cellulomonas</taxon>
    </lineage>
</organism>
<name>A0ABX8GM20_9CELL</name>
<sequence length="388" mass="41836">MTPRRDVFAVARGQYENVGDVLLRRPLLRWARESGSRLHVYVGRSPDGYDEGLALEPDDVVYRSFARWYAALVRSAWAGRASSLFKPGEIQLTLVGTKEHLVMLPAVALVRARGGAVLRVGAGARGFAPLPRALVRPSILLTTFTRWRDEATAAYLGGGPAMPDLGYAEGAGTAVLRAARDGADERDVLVVSLRADAEVAPRPYPTPAVVEALRRYAAQEGLETWVVTQVSVDDERSHRLAADLDAHVLGWPEATGHDVHEARLRALYRRARVVLSDRLHVVIAAFTEGAAPVSLQLDGSDKAARHLSTVGVHDVTVDARGLDADTVLERVRTAAGRRAEALDALLVARERLEDVRGDVVRLLAGPDAPASPAHVGDATSRPAQVRVG</sequence>
<evidence type="ECO:0008006" key="4">
    <source>
        <dbReference type="Google" id="ProtNLM"/>
    </source>
</evidence>
<evidence type="ECO:0000256" key="1">
    <source>
        <dbReference type="SAM" id="MobiDB-lite"/>
    </source>
</evidence>
<feature type="region of interest" description="Disordered" evidence="1">
    <location>
        <begin position="369"/>
        <end position="388"/>
    </location>
</feature>
<reference evidence="2 3" key="1">
    <citation type="submission" date="2021-05" db="EMBL/GenBank/DDBJ databases">
        <title>Novel species in genus Cellulomonas.</title>
        <authorList>
            <person name="Zhang G."/>
        </authorList>
    </citation>
    <scope>NUCLEOTIDE SEQUENCE [LARGE SCALE GENOMIC DNA]</scope>
    <source>
        <strain evidence="3">zg-ZUI157</strain>
    </source>
</reference>
<dbReference type="Proteomes" id="UP000679335">
    <property type="component" value="Chromosome"/>
</dbReference>
<protein>
    <recommendedName>
        <fullName evidence="4">Polysaccharide pyruvyl transferase family protein</fullName>
    </recommendedName>
</protein>
<proteinExistence type="predicted"/>
<gene>
    <name evidence="2" type="ORF">KKR89_03630</name>
</gene>
<evidence type="ECO:0000313" key="2">
    <source>
        <dbReference type="EMBL" id="QWC16747.1"/>
    </source>
</evidence>
<dbReference type="EMBL" id="CP076023">
    <property type="protein sequence ID" value="QWC16747.1"/>
    <property type="molecule type" value="Genomic_DNA"/>
</dbReference>
<dbReference type="RefSeq" id="WP_208197903.1">
    <property type="nucleotide sequence ID" value="NZ_CP076023.1"/>
</dbReference>
<keyword evidence="3" id="KW-1185">Reference proteome</keyword>
<accession>A0ABX8GM20</accession>